<dbReference type="SMART" id="SM00116">
    <property type="entry name" value="CBS"/>
    <property type="match status" value="2"/>
</dbReference>
<feature type="domain" description="CBS" evidence="3">
    <location>
        <begin position="95"/>
        <end position="153"/>
    </location>
</feature>
<accession>A0ABX7VRH7</accession>
<evidence type="ECO:0000256" key="2">
    <source>
        <dbReference type="PROSITE-ProRule" id="PRU00703"/>
    </source>
</evidence>
<organism evidence="4 5">
    <name type="scientific">Sediminibacillus dalangtanensis</name>
    <dbReference type="NCBI Taxonomy" id="2729421"/>
    <lineage>
        <taxon>Bacteria</taxon>
        <taxon>Bacillati</taxon>
        <taxon>Bacillota</taxon>
        <taxon>Bacilli</taxon>
        <taxon>Bacillales</taxon>
        <taxon>Bacillaceae</taxon>
        <taxon>Sediminibacillus</taxon>
    </lineage>
</organism>
<dbReference type="SUPFAM" id="SSF54631">
    <property type="entry name" value="CBS-domain pair"/>
    <property type="match status" value="1"/>
</dbReference>
<dbReference type="Pfam" id="PF00571">
    <property type="entry name" value="CBS"/>
    <property type="match status" value="2"/>
</dbReference>
<evidence type="ECO:0000313" key="5">
    <source>
        <dbReference type="Proteomes" id="UP000665043"/>
    </source>
</evidence>
<evidence type="ECO:0000313" key="4">
    <source>
        <dbReference type="EMBL" id="QTM99532.1"/>
    </source>
</evidence>
<gene>
    <name evidence="4" type="ORF">ERJ70_09605</name>
</gene>
<feature type="domain" description="CBS" evidence="3">
    <location>
        <begin position="7"/>
        <end position="64"/>
    </location>
</feature>
<protein>
    <submittedName>
        <fullName evidence="4">CBS domain-containing protein</fullName>
    </submittedName>
</protein>
<keyword evidence="5" id="KW-1185">Reference proteome</keyword>
<dbReference type="PROSITE" id="PS51371">
    <property type="entry name" value="CBS"/>
    <property type="match status" value="2"/>
</dbReference>
<dbReference type="Gene3D" id="3.10.580.10">
    <property type="entry name" value="CBS-domain"/>
    <property type="match status" value="1"/>
</dbReference>
<proteinExistence type="predicted"/>
<sequence>MKISEFMIRDVVQIEEHVTIKDLLEILVANKIGGVPVVDKQGVLQGMISDGDVIRFLQPQGRTIYDIYTLVLVSERQELKDKLKKSIHLPVEDMMRKQKLYTVKPEDNLEKALEILAEHGFKKIPVVNDAGRVVGVISRGDLIRYISNQLIKELD</sequence>
<dbReference type="PANTHER" id="PTHR43080">
    <property type="entry name" value="CBS DOMAIN-CONTAINING PROTEIN CBSX3, MITOCHONDRIAL"/>
    <property type="match status" value="1"/>
</dbReference>
<dbReference type="EMBL" id="CP046956">
    <property type="protein sequence ID" value="QTM99532.1"/>
    <property type="molecule type" value="Genomic_DNA"/>
</dbReference>
<reference evidence="4 5" key="1">
    <citation type="submission" date="2019-12" db="EMBL/GenBank/DDBJ databases">
        <title>The whole genome sequencing of a strain isolated from a Mars analog, Dalangtan Playa.</title>
        <authorList>
            <person name="Huang T."/>
        </authorList>
    </citation>
    <scope>NUCLEOTIDE SEQUENCE [LARGE SCALE GENOMIC DNA]</scope>
    <source>
        <strain evidence="4 5">DP4-553-S</strain>
    </source>
</reference>
<dbReference type="PANTHER" id="PTHR43080:SF2">
    <property type="entry name" value="CBS DOMAIN-CONTAINING PROTEIN"/>
    <property type="match status" value="1"/>
</dbReference>
<evidence type="ECO:0000256" key="1">
    <source>
        <dbReference type="ARBA" id="ARBA00023122"/>
    </source>
</evidence>
<name>A0ABX7VRH7_9BACI</name>
<dbReference type="InterPro" id="IPR046342">
    <property type="entry name" value="CBS_dom_sf"/>
</dbReference>
<dbReference type="RefSeq" id="WP_209368896.1">
    <property type="nucleotide sequence ID" value="NZ_CP046956.1"/>
</dbReference>
<keyword evidence="1 2" id="KW-0129">CBS domain</keyword>
<evidence type="ECO:0000259" key="3">
    <source>
        <dbReference type="PROSITE" id="PS51371"/>
    </source>
</evidence>
<dbReference type="Proteomes" id="UP000665043">
    <property type="component" value="Chromosome"/>
</dbReference>
<dbReference type="InterPro" id="IPR051257">
    <property type="entry name" value="Diverse_CBS-Domain"/>
</dbReference>
<dbReference type="CDD" id="cd04586">
    <property type="entry name" value="CBS_pair_BON_assoc"/>
    <property type="match status" value="1"/>
</dbReference>
<dbReference type="InterPro" id="IPR000644">
    <property type="entry name" value="CBS_dom"/>
</dbReference>